<evidence type="ECO:0000256" key="8">
    <source>
        <dbReference type="SAM" id="Coils"/>
    </source>
</evidence>
<evidence type="ECO:0000256" key="7">
    <source>
        <dbReference type="ARBA" id="ARBA00023242"/>
    </source>
</evidence>
<dbReference type="GO" id="GO:0008380">
    <property type="term" value="P:RNA splicing"/>
    <property type="evidence" value="ECO:0007669"/>
    <property type="project" value="UniProtKB-KW"/>
</dbReference>
<evidence type="ECO:0000256" key="6">
    <source>
        <dbReference type="ARBA" id="ARBA00023187"/>
    </source>
</evidence>
<evidence type="ECO:0000259" key="10">
    <source>
        <dbReference type="Pfam" id="PF04696"/>
    </source>
</evidence>
<feature type="compositionally biased region" description="Basic and acidic residues" evidence="9">
    <location>
        <begin position="55"/>
        <end position="82"/>
    </location>
</feature>
<evidence type="ECO:0000256" key="1">
    <source>
        <dbReference type="ARBA" id="ARBA00004123"/>
    </source>
</evidence>
<dbReference type="EMBL" id="CP056069">
    <property type="protein sequence ID" value="UKK00905.1"/>
    <property type="molecule type" value="Genomic_DNA"/>
</dbReference>
<feature type="coiled-coil region" evidence="8">
    <location>
        <begin position="141"/>
        <end position="175"/>
    </location>
</feature>
<dbReference type="PANTHER" id="PTHR12707:SF0">
    <property type="entry name" value="PININ"/>
    <property type="match status" value="1"/>
</dbReference>
<dbReference type="InterPro" id="IPR006786">
    <property type="entry name" value="Pinin_SDK_MemA"/>
</dbReference>
<organism evidence="11 12">
    <name type="scientific">Theileria orientalis</name>
    <dbReference type="NCBI Taxonomy" id="68886"/>
    <lineage>
        <taxon>Eukaryota</taxon>
        <taxon>Sar</taxon>
        <taxon>Alveolata</taxon>
        <taxon>Apicomplexa</taxon>
        <taxon>Aconoidasida</taxon>
        <taxon>Piroplasmida</taxon>
        <taxon>Theileriidae</taxon>
        <taxon>Theileria</taxon>
    </lineage>
</organism>
<keyword evidence="6" id="KW-0508">mRNA splicing</keyword>
<evidence type="ECO:0000313" key="12">
    <source>
        <dbReference type="Proteomes" id="UP000244811"/>
    </source>
</evidence>
<dbReference type="AlphaFoldDB" id="A0A976MAX9"/>
<evidence type="ECO:0000313" key="11">
    <source>
        <dbReference type="EMBL" id="UKK00905.1"/>
    </source>
</evidence>
<dbReference type="Pfam" id="PF04696">
    <property type="entry name" value="Pinin_SDK_memA"/>
    <property type="match status" value="1"/>
</dbReference>
<evidence type="ECO:0000256" key="4">
    <source>
        <dbReference type="ARBA" id="ARBA00023015"/>
    </source>
</evidence>
<keyword evidence="8" id="KW-0175">Coiled coil</keyword>
<evidence type="ECO:0000256" key="2">
    <source>
        <dbReference type="ARBA" id="ARBA00010386"/>
    </source>
</evidence>
<keyword evidence="7" id="KW-0539">Nucleus</keyword>
<dbReference type="PANTHER" id="PTHR12707">
    <property type="entry name" value="PINN"/>
    <property type="match status" value="1"/>
</dbReference>
<reference evidence="11" key="1">
    <citation type="submission" date="2022-07" db="EMBL/GenBank/DDBJ databases">
        <title>Evaluation of T. orientalis genome assembly methods using nanopore sequencing and analysis of variation between genomes.</title>
        <authorList>
            <person name="Yam J."/>
            <person name="Micallef M.L."/>
            <person name="Liu M."/>
            <person name="Djordjevic S.P."/>
            <person name="Bogema D.R."/>
            <person name="Jenkins C."/>
        </authorList>
    </citation>
    <scope>NUCLEOTIDE SEQUENCE</scope>
    <source>
        <strain evidence="11">Goon Nure</strain>
    </source>
</reference>
<dbReference type="GO" id="GO:0071013">
    <property type="term" value="C:catalytic step 2 spliceosome"/>
    <property type="evidence" value="ECO:0007669"/>
    <property type="project" value="TreeGrafter"/>
</dbReference>
<feature type="domain" description="Pinin/SDK/MemA protein" evidence="10">
    <location>
        <begin position="82"/>
        <end position="209"/>
    </location>
</feature>
<keyword evidence="5" id="KW-0804">Transcription</keyword>
<evidence type="ECO:0000256" key="5">
    <source>
        <dbReference type="ARBA" id="ARBA00023163"/>
    </source>
</evidence>
<keyword evidence="4" id="KW-0805">Transcription regulation</keyword>
<name>A0A976MAX9_THEOR</name>
<dbReference type="InterPro" id="IPR039853">
    <property type="entry name" value="Pinin"/>
</dbReference>
<evidence type="ECO:0000256" key="3">
    <source>
        <dbReference type="ARBA" id="ARBA00022664"/>
    </source>
</evidence>
<feature type="region of interest" description="Disordered" evidence="9">
    <location>
        <begin position="53"/>
        <end position="82"/>
    </location>
</feature>
<keyword evidence="3" id="KW-0507">mRNA processing</keyword>
<proteinExistence type="inferred from homology"/>
<dbReference type="GO" id="GO:0006397">
    <property type="term" value="P:mRNA processing"/>
    <property type="evidence" value="ECO:0007669"/>
    <property type="project" value="UniProtKB-KW"/>
</dbReference>
<accession>A0A976MAX9</accession>
<protein>
    <recommendedName>
        <fullName evidence="10">Pinin/SDK/MemA protein domain-containing protein</fullName>
    </recommendedName>
</protein>
<dbReference type="Proteomes" id="UP000244811">
    <property type="component" value="Chromosome 1"/>
</dbReference>
<gene>
    <name evidence="11" type="ORF">MACK_000980</name>
</gene>
<comment type="similarity">
    <text evidence="2">Belongs to the pinin family.</text>
</comment>
<evidence type="ECO:0000256" key="9">
    <source>
        <dbReference type="SAM" id="MobiDB-lite"/>
    </source>
</evidence>
<comment type="subcellular location">
    <subcellularLocation>
        <location evidence="1">Nucleus</location>
    </subcellularLocation>
</comment>
<sequence>MTDHVTLQNEIRSLVQERKSLNLLLKRLSNQMSNFNEGDSNVLLSSKVLTQSSIESRRKPKDSEDFKDYEPEKRPRVEEDSETVHRHKRLMKVGLFGYLQKAKDALVKEKDDESAVKHLEKEKLIDNKLEERQKKQFSILAKDIEEQYNTSKQKLEALELNLSEKQTQLMRIKLKDHYENMKNFIATSTQPTIFWVPYRFNDHLESLRASTRSFVSKKIEIIDSTDYSS</sequence>